<protein>
    <submittedName>
        <fullName evidence="2">Nucleotidyltransferase family protein</fullName>
    </submittedName>
</protein>
<keyword evidence="1" id="KW-0812">Transmembrane</keyword>
<feature type="transmembrane region" description="Helical" evidence="1">
    <location>
        <begin position="378"/>
        <end position="397"/>
    </location>
</feature>
<evidence type="ECO:0000313" key="3">
    <source>
        <dbReference type="Proteomes" id="UP001246244"/>
    </source>
</evidence>
<keyword evidence="1" id="KW-1133">Transmembrane helix</keyword>
<accession>A0ABU2D1X6</accession>
<reference evidence="3" key="1">
    <citation type="submission" date="2023-07" db="EMBL/GenBank/DDBJ databases">
        <title>Whole-genome sequencing of a new Methanosarcina sp. Z-7115.</title>
        <authorList>
            <person name="Zhilina T.N."/>
            <person name="Merkel A.Y."/>
        </authorList>
    </citation>
    <scope>NUCLEOTIDE SEQUENCE [LARGE SCALE GENOMIC DNA]</scope>
    <source>
        <strain evidence="3">Z-7115</strain>
    </source>
</reference>
<dbReference type="Pfam" id="PF14907">
    <property type="entry name" value="NTP_transf_5"/>
    <property type="match status" value="1"/>
</dbReference>
<organism evidence="2 3">
    <name type="scientific">Methanosarcina baikalica</name>
    <dbReference type="NCBI Taxonomy" id="3073890"/>
    <lineage>
        <taxon>Archaea</taxon>
        <taxon>Methanobacteriati</taxon>
        <taxon>Methanobacteriota</taxon>
        <taxon>Stenosarchaea group</taxon>
        <taxon>Methanomicrobia</taxon>
        <taxon>Methanosarcinales</taxon>
        <taxon>Methanosarcinaceae</taxon>
        <taxon>Methanosarcina</taxon>
    </lineage>
</organism>
<sequence>MVQLSLSSEDKLLLYCSRLSISEDIKCKIEEILSNVLDWNYIVDCSIKQGISPLFYWNLKKISNGKDVPSEVMKNLEKMYYSNLARNMLLYDELSKILTAFKKTGIDTIVLKGAFLAEEIYKNIGLRPMSDIDLLIKEKDLQKAKKELTELKYSATSIFPTKLHEQFQTVWNEELPFIHQNKKTIIEIHWDILPHESPYKVDINKFWNNAKTVKIAGIETLMLAPEDMLQHLCLHLDKHINSSVSPQIFKDYCDIAEVTRYYKNTLNWNYFLQSSKDYKIEEPIFHGLSIANKYFEAFIPENTLSELQTIKSDIGFEEIFKEAMEGNSDKKYSWINYVMNLKKIDGTWKKTLFLFGNVFPSKEFMIYRYPIKNEKQVYLYYLIRLGTFLHFGLLTLWQLPHYLLRSTFGK</sequence>
<keyword evidence="1" id="KW-0472">Membrane</keyword>
<keyword evidence="3" id="KW-1185">Reference proteome</keyword>
<dbReference type="Gene3D" id="3.30.460.40">
    <property type="match status" value="1"/>
</dbReference>
<proteinExistence type="predicted"/>
<dbReference type="EMBL" id="JAVKPK010000032">
    <property type="protein sequence ID" value="MDR7665942.1"/>
    <property type="molecule type" value="Genomic_DNA"/>
</dbReference>
<gene>
    <name evidence="2" type="ORF">RG963_09185</name>
</gene>
<dbReference type="RefSeq" id="WP_310575968.1">
    <property type="nucleotide sequence ID" value="NZ_JAVKPK010000032.1"/>
</dbReference>
<evidence type="ECO:0000313" key="2">
    <source>
        <dbReference type="EMBL" id="MDR7665942.1"/>
    </source>
</evidence>
<evidence type="ECO:0000256" key="1">
    <source>
        <dbReference type="SAM" id="Phobius"/>
    </source>
</evidence>
<dbReference type="Proteomes" id="UP001246244">
    <property type="component" value="Unassembled WGS sequence"/>
</dbReference>
<name>A0ABU2D1X6_9EURY</name>
<comment type="caution">
    <text evidence="2">The sequence shown here is derived from an EMBL/GenBank/DDBJ whole genome shotgun (WGS) entry which is preliminary data.</text>
</comment>
<dbReference type="InterPro" id="IPR039498">
    <property type="entry name" value="NTP_transf_5"/>
</dbReference>